<keyword evidence="2" id="KW-0378">Hydrolase</keyword>
<name>A0A370HAP3_9NOCA</name>
<evidence type="ECO:0000313" key="2">
    <source>
        <dbReference type="EMBL" id="RDI53114.1"/>
    </source>
</evidence>
<reference evidence="2 3" key="1">
    <citation type="submission" date="2018-07" db="EMBL/GenBank/DDBJ databases">
        <title>Genomic Encyclopedia of Type Strains, Phase IV (KMG-IV): sequencing the most valuable type-strain genomes for metagenomic binning, comparative biology and taxonomic classification.</title>
        <authorList>
            <person name="Goeker M."/>
        </authorList>
    </citation>
    <scope>NUCLEOTIDE SEQUENCE [LARGE SCALE GENOMIC DNA]</scope>
    <source>
        <strain evidence="2 3">DSM 44952</strain>
    </source>
</reference>
<dbReference type="Proteomes" id="UP000255355">
    <property type="component" value="Unassembled WGS sequence"/>
</dbReference>
<organism evidence="2 3">
    <name type="scientific">Nocardia mexicana</name>
    <dbReference type="NCBI Taxonomy" id="279262"/>
    <lineage>
        <taxon>Bacteria</taxon>
        <taxon>Bacillati</taxon>
        <taxon>Actinomycetota</taxon>
        <taxon>Actinomycetes</taxon>
        <taxon>Mycobacteriales</taxon>
        <taxon>Nocardiaceae</taxon>
        <taxon>Nocardia</taxon>
    </lineage>
</organism>
<dbReference type="RefSeq" id="WP_068013028.1">
    <property type="nucleotide sequence ID" value="NZ_QQAZ01000003.1"/>
</dbReference>
<dbReference type="PANTHER" id="PTHR11614">
    <property type="entry name" value="PHOSPHOLIPASE-RELATED"/>
    <property type="match status" value="1"/>
</dbReference>
<dbReference type="InterPro" id="IPR029058">
    <property type="entry name" value="AB_hydrolase_fold"/>
</dbReference>
<dbReference type="Pfam" id="PF12146">
    <property type="entry name" value="Hydrolase_4"/>
    <property type="match status" value="1"/>
</dbReference>
<keyword evidence="2" id="KW-0031">Aminopeptidase</keyword>
<accession>A0A370HAP3</accession>
<evidence type="ECO:0000313" key="3">
    <source>
        <dbReference type="Proteomes" id="UP000255355"/>
    </source>
</evidence>
<dbReference type="GO" id="GO:0004177">
    <property type="term" value="F:aminopeptidase activity"/>
    <property type="evidence" value="ECO:0007669"/>
    <property type="project" value="UniProtKB-KW"/>
</dbReference>
<dbReference type="STRING" id="1210089.GCA_001613165_00329"/>
<sequence length="208" mass="21931">MPFFDGVRGRLHFRRWRVDRPSAAVALLPGSGQHSGHYHLFAGGLGAARIETWALDVPGQGLSEGDPDAPGTLPDLAADARTFIELVRAESPGAALIVAGHSLGAATALVALPDCSGLVLTGTPRRAVTPAPDLPAGLPVLVLHGEDDRRAPIDAVRDWTARPQSVGLRLREYADAGHDLLHEPVRTQVTADIVEWIQGVVAGRAPVL</sequence>
<dbReference type="EMBL" id="QQAZ01000003">
    <property type="protein sequence ID" value="RDI53114.1"/>
    <property type="molecule type" value="Genomic_DNA"/>
</dbReference>
<dbReference type="InterPro" id="IPR051044">
    <property type="entry name" value="MAG_DAG_Lipase"/>
</dbReference>
<dbReference type="OrthoDB" id="9806902at2"/>
<dbReference type="Gene3D" id="3.40.50.1820">
    <property type="entry name" value="alpha/beta hydrolase"/>
    <property type="match status" value="2"/>
</dbReference>
<keyword evidence="3" id="KW-1185">Reference proteome</keyword>
<protein>
    <submittedName>
        <fullName evidence="2">Serine aminopeptidase S33 family</fullName>
    </submittedName>
</protein>
<proteinExistence type="predicted"/>
<gene>
    <name evidence="2" type="ORF">DFR68_103502</name>
</gene>
<dbReference type="AlphaFoldDB" id="A0A370HAP3"/>
<comment type="caution">
    <text evidence="2">The sequence shown here is derived from an EMBL/GenBank/DDBJ whole genome shotgun (WGS) entry which is preliminary data.</text>
</comment>
<dbReference type="SUPFAM" id="SSF53474">
    <property type="entry name" value="alpha/beta-Hydrolases"/>
    <property type="match status" value="1"/>
</dbReference>
<keyword evidence="2" id="KW-0645">Protease</keyword>
<evidence type="ECO:0000259" key="1">
    <source>
        <dbReference type="Pfam" id="PF12146"/>
    </source>
</evidence>
<dbReference type="InterPro" id="IPR022742">
    <property type="entry name" value="Hydrolase_4"/>
</dbReference>
<feature type="domain" description="Serine aminopeptidase S33" evidence="1">
    <location>
        <begin position="20"/>
        <end position="122"/>
    </location>
</feature>